<keyword evidence="2 6" id="KW-0547">Nucleotide-binding</keyword>
<dbReference type="SMART" id="SM00220">
    <property type="entry name" value="S_TKc"/>
    <property type="match status" value="1"/>
</dbReference>
<dbReference type="EMBL" id="CAJPIZ010010085">
    <property type="protein sequence ID" value="CAG2112285.1"/>
    <property type="molecule type" value="Genomic_DNA"/>
</dbReference>
<dbReference type="GO" id="GO:0004674">
    <property type="term" value="F:protein serine/threonine kinase activity"/>
    <property type="evidence" value="ECO:0007669"/>
    <property type="project" value="UniProtKB-KW"/>
</dbReference>
<dbReference type="InterPro" id="IPR017441">
    <property type="entry name" value="Protein_kinase_ATP_BS"/>
</dbReference>
<protein>
    <recommendedName>
        <fullName evidence="8">Protein kinase domain-containing protein</fullName>
    </recommendedName>
</protein>
<dbReference type="Proteomes" id="UP000759131">
    <property type="component" value="Unassembled WGS sequence"/>
</dbReference>
<feature type="domain" description="Protein kinase" evidence="8">
    <location>
        <begin position="45"/>
        <end position="312"/>
    </location>
</feature>
<evidence type="ECO:0000256" key="5">
    <source>
        <dbReference type="ARBA" id="ARBA00037982"/>
    </source>
</evidence>
<organism evidence="9">
    <name type="scientific">Medioppia subpectinata</name>
    <dbReference type="NCBI Taxonomy" id="1979941"/>
    <lineage>
        <taxon>Eukaryota</taxon>
        <taxon>Metazoa</taxon>
        <taxon>Ecdysozoa</taxon>
        <taxon>Arthropoda</taxon>
        <taxon>Chelicerata</taxon>
        <taxon>Arachnida</taxon>
        <taxon>Acari</taxon>
        <taxon>Acariformes</taxon>
        <taxon>Sarcoptiformes</taxon>
        <taxon>Oribatida</taxon>
        <taxon>Brachypylina</taxon>
        <taxon>Oppioidea</taxon>
        <taxon>Oppiidae</taxon>
        <taxon>Medioppia</taxon>
    </lineage>
</organism>
<evidence type="ECO:0000256" key="3">
    <source>
        <dbReference type="ARBA" id="ARBA00022777"/>
    </source>
</evidence>
<evidence type="ECO:0000313" key="10">
    <source>
        <dbReference type="Proteomes" id="UP000759131"/>
    </source>
</evidence>
<dbReference type="PROSITE" id="PS00107">
    <property type="entry name" value="PROTEIN_KINASE_ATP"/>
    <property type="match status" value="1"/>
</dbReference>
<dbReference type="InterPro" id="IPR050339">
    <property type="entry name" value="CC_SR_Kinase"/>
</dbReference>
<evidence type="ECO:0000313" key="9">
    <source>
        <dbReference type="EMBL" id="CAD7631855.1"/>
    </source>
</evidence>
<dbReference type="InterPro" id="IPR008271">
    <property type="entry name" value="Ser/Thr_kinase_AS"/>
</dbReference>
<evidence type="ECO:0000256" key="2">
    <source>
        <dbReference type="ARBA" id="ARBA00022741"/>
    </source>
</evidence>
<gene>
    <name evidence="9" type="ORF">OSB1V03_LOCUS12264</name>
</gene>
<dbReference type="Gene3D" id="3.30.200.20">
    <property type="entry name" value="Phosphorylase Kinase, domain 1"/>
    <property type="match status" value="1"/>
</dbReference>
<dbReference type="PROSITE" id="PS00108">
    <property type="entry name" value="PROTEIN_KINASE_ST"/>
    <property type="match status" value="1"/>
</dbReference>
<accession>A0A7R9KZ73</accession>
<reference evidence="9" key="1">
    <citation type="submission" date="2020-11" db="EMBL/GenBank/DDBJ databases">
        <authorList>
            <person name="Tran Van P."/>
        </authorList>
    </citation>
    <scope>NUCLEOTIDE SEQUENCE</scope>
</reference>
<dbReference type="GO" id="GO:0005524">
    <property type="term" value="F:ATP binding"/>
    <property type="evidence" value="ECO:0007669"/>
    <property type="project" value="UniProtKB-UniRule"/>
</dbReference>
<comment type="similarity">
    <text evidence="5">Belongs to the protein kinase superfamily. Ser/Thr protein kinase family. GCN2 subfamily.</text>
</comment>
<dbReference type="GO" id="GO:0005737">
    <property type="term" value="C:cytoplasm"/>
    <property type="evidence" value="ECO:0007669"/>
    <property type="project" value="TreeGrafter"/>
</dbReference>
<dbReference type="InterPro" id="IPR011009">
    <property type="entry name" value="Kinase-like_dom_sf"/>
</dbReference>
<dbReference type="PANTHER" id="PTHR11042">
    <property type="entry name" value="EUKARYOTIC TRANSLATION INITIATION FACTOR 2-ALPHA KINASE EIF2-ALPHA KINASE -RELATED"/>
    <property type="match status" value="1"/>
</dbReference>
<name>A0A7R9KZ73_9ACAR</name>
<dbReference type="Gene3D" id="1.10.510.10">
    <property type="entry name" value="Transferase(Phosphotransferase) domain 1"/>
    <property type="match status" value="1"/>
</dbReference>
<dbReference type="PROSITE" id="PS50011">
    <property type="entry name" value="PROTEIN_KINASE_DOM"/>
    <property type="match status" value="1"/>
</dbReference>
<proteinExistence type="inferred from homology"/>
<keyword evidence="4 6" id="KW-0067">ATP-binding</keyword>
<evidence type="ECO:0000256" key="6">
    <source>
        <dbReference type="PROSITE-ProRule" id="PRU10141"/>
    </source>
</evidence>
<evidence type="ECO:0000259" key="8">
    <source>
        <dbReference type="PROSITE" id="PS50011"/>
    </source>
</evidence>
<dbReference type="OrthoDB" id="5337378at2759"/>
<evidence type="ECO:0000256" key="4">
    <source>
        <dbReference type="ARBA" id="ARBA00022840"/>
    </source>
</evidence>
<dbReference type="SUPFAM" id="SSF56112">
    <property type="entry name" value="Protein kinase-like (PK-like)"/>
    <property type="match status" value="1"/>
</dbReference>
<evidence type="ECO:0000256" key="1">
    <source>
        <dbReference type="ARBA" id="ARBA00022679"/>
    </source>
</evidence>
<keyword evidence="3" id="KW-0418">Kinase</keyword>
<keyword evidence="7" id="KW-0723">Serine/threonine-protein kinase</keyword>
<feature type="binding site" evidence="6">
    <location>
        <position position="75"/>
    </location>
    <ligand>
        <name>ATP</name>
        <dbReference type="ChEBI" id="CHEBI:30616"/>
    </ligand>
</feature>
<dbReference type="InterPro" id="IPR000719">
    <property type="entry name" value="Prot_kinase_dom"/>
</dbReference>
<dbReference type="EMBL" id="OC864660">
    <property type="protein sequence ID" value="CAD7631855.1"/>
    <property type="molecule type" value="Genomic_DNA"/>
</dbReference>
<keyword evidence="1" id="KW-0808">Transferase</keyword>
<evidence type="ECO:0000256" key="7">
    <source>
        <dbReference type="RuleBase" id="RU000304"/>
    </source>
</evidence>
<sequence length="312" mass="36528">MADRVYGLGFNRYGVLGLGHNRPIHTPEEALELKTNCEFNNIETYKEVKLLGSGGFGDVFEMKAKYNGNTFAIKKCQLNEKYKQNVLKETQQLVKLRSEYVIQYYYSWIDNNDNCLYIVMECLAGNLTQLLENKKQIFKEIKKQTMISDFEYYISYEIFKQLVESVEYLHKNNIIHRDLKPDNVLIANNYSYIKTNYRYIKLCDFGLSKSVDVLSDRYNRSISKHTKDVGNVNYMAPEGQTTEYNHLIDVYSLALIGAKIFGFHSDDIRDGVIYTDPEADKPWKRRPECEKSPHLLNHMNYNSLEILNKTIY</sequence>
<dbReference type="GO" id="GO:0005634">
    <property type="term" value="C:nucleus"/>
    <property type="evidence" value="ECO:0007669"/>
    <property type="project" value="TreeGrafter"/>
</dbReference>
<dbReference type="Pfam" id="PF00069">
    <property type="entry name" value="Pkinase"/>
    <property type="match status" value="1"/>
</dbReference>
<dbReference type="AlphaFoldDB" id="A0A7R9KZ73"/>
<keyword evidence="10" id="KW-1185">Reference proteome</keyword>